<dbReference type="PROSITE" id="PS00022">
    <property type="entry name" value="EGF_1"/>
    <property type="match status" value="1"/>
</dbReference>
<dbReference type="Gene3D" id="2.60.40.10">
    <property type="entry name" value="Immunoglobulins"/>
    <property type="match status" value="1"/>
</dbReference>
<dbReference type="Gene3D" id="2.60.120.260">
    <property type="entry name" value="Galactose-binding domain-like"/>
    <property type="match status" value="1"/>
</dbReference>
<dbReference type="InterPro" id="IPR013320">
    <property type="entry name" value="ConA-like_dom_sf"/>
</dbReference>
<dbReference type="Pfam" id="PF23106">
    <property type="entry name" value="EGF_Teneurin"/>
    <property type="match status" value="1"/>
</dbReference>
<organism evidence="6">
    <name type="scientific">Guillardia theta</name>
    <name type="common">Cryptophyte</name>
    <name type="synonym">Cryptomonas phi</name>
    <dbReference type="NCBI Taxonomy" id="55529"/>
    <lineage>
        <taxon>Eukaryota</taxon>
        <taxon>Cryptophyceae</taxon>
        <taxon>Pyrenomonadales</taxon>
        <taxon>Geminigeraceae</taxon>
        <taxon>Guillardia</taxon>
    </lineage>
</organism>
<keyword evidence="1 2" id="KW-1015">Disulfide bond</keyword>
<name>A0A6U5XIJ5_GUITH</name>
<feature type="disulfide bond" evidence="2">
    <location>
        <begin position="1125"/>
        <end position="1134"/>
    </location>
</feature>
<evidence type="ECO:0000259" key="4">
    <source>
        <dbReference type="PROSITE" id="PS50026"/>
    </source>
</evidence>
<dbReference type="PROSITE" id="PS01186">
    <property type="entry name" value="EGF_2"/>
    <property type="match status" value="1"/>
</dbReference>
<evidence type="ECO:0000256" key="1">
    <source>
        <dbReference type="ARBA" id="ARBA00023157"/>
    </source>
</evidence>
<comment type="caution">
    <text evidence="2">Lacks conserved residue(s) required for the propagation of feature annotation.</text>
</comment>
<feature type="signal peptide" evidence="3">
    <location>
        <begin position="1"/>
        <end position="18"/>
    </location>
</feature>
<feature type="disulfide bond" evidence="2">
    <location>
        <begin position="1105"/>
        <end position="1115"/>
    </location>
</feature>
<reference evidence="6" key="1">
    <citation type="submission" date="2021-01" db="EMBL/GenBank/DDBJ databases">
        <authorList>
            <person name="Corre E."/>
            <person name="Pelletier E."/>
            <person name="Niang G."/>
            <person name="Scheremetjew M."/>
            <person name="Finn R."/>
            <person name="Kale V."/>
            <person name="Holt S."/>
            <person name="Cochrane G."/>
            <person name="Meng A."/>
            <person name="Brown T."/>
            <person name="Cohen L."/>
        </authorList>
    </citation>
    <scope>NUCLEOTIDE SEQUENCE</scope>
    <source>
        <strain evidence="6">CCMP 2712</strain>
    </source>
</reference>
<protein>
    <recommendedName>
        <fullName evidence="4">EGF-like domain-containing protein</fullName>
    </recommendedName>
</protein>
<dbReference type="InterPro" id="IPR014756">
    <property type="entry name" value="Ig_E-set"/>
</dbReference>
<dbReference type="InterPro" id="IPR013783">
    <property type="entry name" value="Ig-like_fold"/>
</dbReference>
<dbReference type="Gene3D" id="2.60.120.200">
    <property type="match status" value="1"/>
</dbReference>
<dbReference type="InterPro" id="IPR000742">
    <property type="entry name" value="EGF"/>
</dbReference>
<feature type="domain" description="EGF-like" evidence="4">
    <location>
        <begin position="1101"/>
        <end position="1135"/>
    </location>
</feature>
<proteinExistence type="predicted"/>
<feature type="chain" id="PRO_5035677261" description="EGF-like domain-containing protein" evidence="3">
    <location>
        <begin position="19"/>
        <end position="1574"/>
    </location>
</feature>
<dbReference type="PROSITE" id="PS50026">
    <property type="entry name" value="EGF_3"/>
    <property type="match status" value="1"/>
</dbReference>
<evidence type="ECO:0000313" key="6">
    <source>
        <dbReference type="EMBL" id="CAE2269933.1"/>
    </source>
</evidence>
<evidence type="ECO:0000256" key="3">
    <source>
        <dbReference type="SAM" id="SignalP"/>
    </source>
</evidence>
<keyword evidence="3" id="KW-0732">Signal</keyword>
<evidence type="ECO:0000313" key="5">
    <source>
        <dbReference type="EMBL" id="CAE2269929.1"/>
    </source>
</evidence>
<dbReference type="EMBL" id="HBKN01008611">
    <property type="protein sequence ID" value="CAE2269933.1"/>
    <property type="molecule type" value="Transcribed_RNA"/>
</dbReference>
<gene>
    <name evidence="5" type="ORF">GTHE00462_LOCUS6750</name>
    <name evidence="6" type="ORF">GTHE00462_LOCUS6751</name>
</gene>
<keyword evidence="2" id="KW-0245">EGF-like domain</keyword>
<evidence type="ECO:0000256" key="2">
    <source>
        <dbReference type="PROSITE-ProRule" id="PRU00076"/>
    </source>
</evidence>
<dbReference type="EMBL" id="HBKN01008610">
    <property type="protein sequence ID" value="CAE2269929.1"/>
    <property type="molecule type" value="Transcribed_RNA"/>
</dbReference>
<sequence length="1574" mass="174162">MLSLRILILLSIILNAVSQYSFFVQFPKISVTEDQPHVVCSSAQSQPRIAAACFNCTEISQVPTCINNFKILTTQLNVLSGLQELVTICNPTDTTGVTTNLNNNQFQIIFQTKAPSYNAPNGHTLTIPSSAVQCVNGQWFIQYITTIAGQYQLQVSLNTGVSTNGQTIWTPLQEYGGGSTSPFESSSTYVVAGPSRDQTYFIDTVLSSRPPCTQSSPACSYCLNPQLNGGCAGNTQIPAANALSKIFFTSGDAFSNPAASASCSAASASSFVSNLQAIKISYLVPTNCQELRCASAEVQGNSVAVPVPSSISCASTQYAVYFTPSRSGFYSLQITLLALVIGPQLNSINAGPVDFNHTFAYGNGLFGSIQNEQVTFSIIPTDQFGNQHTSGMFVFQIFLTPVSYLGLQQIIQPVSYGNGPVEVTYSISTTGTYSLEVHYCKDLTHYPPYTPRENQLCDLATASNAGPQILGSPYTITVVGAQFVVTGGNQPGMMSTFRTAQVGVQYFSLLQSNFQNGPCGQTYGTPEVQARYLPVIRFDIASLQYTSYPPSNPTLQPTDVSPTDVSDGLYYETRYAQVTGQCLNGAYVFSFVLTISGSYNVWIYVDTVNPQLAAGSPLSLVVTPDPQVISNFRAAGPILSCTDTTLCMANQNMVFYVLAKDKYLNDATECTETISIQVQPAQYSLDHFKLTNIVTNATTGISTETNQVRYESQTIQGFQGVVQGCNQGKYQATIFATLSADYIANIYVGSNLLFGSPFNFHIYPQQIDLTLGSTQQGLVTYTRWSYFRIYIPNPYGFQVNVIKTDSNDGQPWTFLRYNQVFEVFEEPDSRNSYPVAAAQYYCQSCRLHLAPEKCKVGYWYVSVYGFQDDSYFSINVIQYSSSNIVSSVPALGRVEPGFYQYFHFNVTSNAGFQVRVSSTTSTQGSLVTTLKKGSYPLTEFDASSSLGQALISNGCLDCILDFLPSTSAPGVWYLSVIAFSYAVDFQVLFLEFDKQQINFGSKQSQFTLAPYTWGYFFFDITPDITPDGFRLSVIPMSAKYNLTTVLKKADFPISLTDNTFRELPCSSCRVTVMSKLPLQSTWYVGVYAGSTGGTFNIRVQLLQTCPNQCFGNGVCTQQKIKNCVCFPGYTGVDCSKVVKEKVFAWYPLIDTIVDYSDNKTPMFFLMNNGSNLNFDSNGILISDSYIAIPKPTPAVACSMFLNLDQPTKSDLQWGEQIVVNEGTAASNKVQKTIPEVGEWYRWNQIGNPMGNPFTNETCAEYNPRRELTVMFRFRMDNIFPSRGSLMSLGRASSIIGRQDVDKNGMWSWQLAPYEHPNGVNVVVDLYLRNATHEISVREHSIYPIDGKDIFYKANRRTTTFPNGWCIDGLYPDPVTGTCKYFELGKNYHLAFTFGPRRVNLYVDATLVAFMDLGLWNITHIPSGRIEFGHDPRYASFERLFFGRVRDIRILRYVASHNEILSIFTQGDLWFQWQRNLQVTTSSNASEGSWESPISLTSLDDGSLDPDTAYHAKVCREYRNPNEPSSMQQAAHCPFVDTQTSWILTTDNHAVNPDYTTTRTPYGLGIEIVVLLDTR</sequence>
<dbReference type="SUPFAM" id="SSF49899">
    <property type="entry name" value="Concanavalin A-like lectins/glucanases"/>
    <property type="match status" value="1"/>
</dbReference>
<dbReference type="SUPFAM" id="SSF81296">
    <property type="entry name" value="E set domains"/>
    <property type="match status" value="1"/>
</dbReference>
<accession>A0A6U5XIJ5</accession>